<keyword evidence="1" id="KW-0449">Lipoprotein</keyword>
<dbReference type="InterPro" id="IPR007298">
    <property type="entry name" value="Cu-R_lipoprotein_NlpE"/>
</dbReference>
<name>J9CJ37_9ZZZZ</name>
<organism evidence="1">
    <name type="scientific">gut metagenome</name>
    <dbReference type="NCBI Taxonomy" id="749906"/>
    <lineage>
        <taxon>unclassified sequences</taxon>
        <taxon>metagenomes</taxon>
        <taxon>organismal metagenomes</taxon>
    </lineage>
</organism>
<reference evidence="1" key="1">
    <citation type="journal article" date="2012" name="PLoS ONE">
        <title>Gene sets for utilization of primary and secondary nutrition supplies in the distal gut of endangered iberian lynx.</title>
        <authorList>
            <person name="Alcaide M."/>
            <person name="Messina E."/>
            <person name="Richter M."/>
            <person name="Bargiela R."/>
            <person name="Peplies J."/>
            <person name="Huws S.A."/>
            <person name="Newbold C.J."/>
            <person name="Golyshin P.N."/>
            <person name="Simon M.A."/>
            <person name="Lopez G."/>
            <person name="Yakimov M.M."/>
            <person name="Ferrer M."/>
        </authorList>
    </citation>
    <scope>NUCLEOTIDE SEQUENCE</scope>
</reference>
<dbReference type="Gene3D" id="2.40.128.640">
    <property type="match status" value="1"/>
</dbReference>
<dbReference type="PROSITE" id="PS51257">
    <property type="entry name" value="PROKAR_LIPOPROTEIN"/>
    <property type="match status" value="1"/>
</dbReference>
<dbReference type="Pfam" id="PF04170">
    <property type="entry name" value="NlpE"/>
    <property type="match status" value="1"/>
</dbReference>
<comment type="caution">
    <text evidence="1">The sequence shown here is derived from an EMBL/GenBank/DDBJ whole genome shotgun (WGS) entry which is preliminary data.</text>
</comment>
<protein>
    <submittedName>
        <fullName evidence="1">Lipoprotein</fullName>
    </submittedName>
</protein>
<evidence type="ECO:0000313" key="1">
    <source>
        <dbReference type="EMBL" id="EJX00051.1"/>
    </source>
</evidence>
<accession>J9CJ37</accession>
<sequence>MKNISISMLLSAAFMLTACNNANKNETNNNLSDAKPTVTNEHAPTYCGVYTGTLPCADCSGIQTTLQINEDTTYGLTSVYLDEKDGTFEYNGVYKMPNDSLIMLITPSSNEKTYYRIIDDQSIMLSDSLGTINQGELAEHYILKKK</sequence>
<gene>
    <name evidence="1" type="ORF">EVA_11846</name>
</gene>
<dbReference type="AlphaFoldDB" id="J9CJ37"/>
<proteinExistence type="predicted"/>
<dbReference type="EMBL" id="AMCI01003545">
    <property type="protein sequence ID" value="EJX00051.1"/>
    <property type="molecule type" value="Genomic_DNA"/>
</dbReference>